<dbReference type="GO" id="GO:0090575">
    <property type="term" value="C:RNA polymerase II transcription regulator complex"/>
    <property type="evidence" value="ECO:0007669"/>
    <property type="project" value="TreeGrafter"/>
</dbReference>
<dbReference type="GO" id="GO:0005737">
    <property type="term" value="C:cytoplasm"/>
    <property type="evidence" value="ECO:0007669"/>
    <property type="project" value="UniProtKB-SubCell"/>
</dbReference>
<dbReference type="InterPro" id="IPR004827">
    <property type="entry name" value="bZIP"/>
</dbReference>
<feature type="compositionally biased region" description="Low complexity" evidence="4">
    <location>
        <begin position="223"/>
        <end position="234"/>
    </location>
</feature>
<dbReference type="GO" id="GO:0000976">
    <property type="term" value="F:transcription cis-regulatory region binding"/>
    <property type="evidence" value="ECO:0007669"/>
    <property type="project" value="InterPro"/>
</dbReference>
<evidence type="ECO:0000313" key="7">
    <source>
        <dbReference type="Proteomes" id="UP001304243"/>
    </source>
</evidence>
<evidence type="ECO:0000259" key="5">
    <source>
        <dbReference type="PROSITE" id="PS00036"/>
    </source>
</evidence>
<reference evidence="6 7" key="1">
    <citation type="submission" date="2022-11" db="EMBL/GenBank/DDBJ databases">
        <title>Mucor velutinosus strain NIH1002 WGS.</title>
        <authorList>
            <person name="Subramanian P."/>
            <person name="Mullikin J.C."/>
            <person name="Segre J.A."/>
            <person name="Zelazny A.M."/>
        </authorList>
    </citation>
    <scope>NUCLEOTIDE SEQUENCE [LARGE SCALE GENOMIC DNA]</scope>
    <source>
        <strain evidence="6 7">NIH1002</strain>
    </source>
</reference>
<name>A0AAN7D274_9FUNG</name>
<dbReference type="GeneID" id="89951109"/>
<dbReference type="GO" id="GO:0001228">
    <property type="term" value="F:DNA-binding transcription activator activity, RNA polymerase II-specific"/>
    <property type="evidence" value="ECO:0007669"/>
    <property type="project" value="TreeGrafter"/>
</dbReference>
<evidence type="ECO:0000313" key="6">
    <source>
        <dbReference type="EMBL" id="KAK4509073.1"/>
    </source>
</evidence>
<sequence length="389" mass="43643">MNTTLAEIVQKIASQGKNPDVSFLKDNPEAQTMLLLALLSNNANTNAAAAAAPASTAPATTTKAASSDGNEKRKYSSFSDGKSPSPPASGKNDADSPRRVGRKPVTSDDEDSDNPKSKRKAQNRAAQRAFRERKENHVRILEDRVKELEKQLNLDKNSKLLVENEKLKEMITRLQNENAALLGSTVSFDYPLSNSASYDERPQKIIRQSNIVESPIAHFDSFSSGYSTSSKSRSNTPEFQIPASHQQQPRQLTIDDILQTTDLPSNALLDHSQLLNDDKLDYGTQLDDILNQHRLTFQTDPSQFDFFYPLNGANDILNTAAITLPPEEEKDEEIKNITKVWDKLSEHPRFDEIDMDVLCDEMHKKATCTDFDHDKEMEKLVDKYYPVEN</sequence>
<dbReference type="InterPro" id="IPR046347">
    <property type="entry name" value="bZIP_sf"/>
</dbReference>
<protein>
    <recommendedName>
        <fullName evidence="5">BZIP domain-containing protein</fullName>
    </recommendedName>
</protein>
<keyword evidence="3" id="KW-0539">Nucleus</keyword>
<evidence type="ECO:0000256" key="1">
    <source>
        <dbReference type="ARBA" id="ARBA00004123"/>
    </source>
</evidence>
<dbReference type="Gene3D" id="1.20.5.170">
    <property type="match status" value="1"/>
</dbReference>
<dbReference type="Proteomes" id="UP001304243">
    <property type="component" value="Unassembled WGS sequence"/>
</dbReference>
<dbReference type="Gene3D" id="1.10.238.100">
    <property type="entry name" value="YAP1 redox domain. Chain B"/>
    <property type="match status" value="1"/>
</dbReference>
<dbReference type="InterPro" id="IPR013910">
    <property type="entry name" value="TF_PAP1"/>
</dbReference>
<feature type="compositionally biased region" description="Low complexity" evidence="4">
    <location>
        <begin position="48"/>
        <end position="67"/>
    </location>
</feature>
<evidence type="ECO:0000256" key="4">
    <source>
        <dbReference type="SAM" id="MobiDB-lite"/>
    </source>
</evidence>
<feature type="region of interest" description="Disordered" evidence="4">
    <location>
        <begin position="223"/>
        <end position="248"/>
    </location>
</feature>
<feature type="domain" description="BZIP" evidence="5">
    <location>
        <begin position="118"/>
        <end position="133"/>
    </location>
</feature>
<feature type="region of interest" description="Disordered" evidence="4">
    <location>
        <begin position="48"/>
        <end position="132"/>
    </location>
</feature>
<dbReference type="PANTHER" id="PTHR40621:SF6">
    <property type="entry name" value="AP-1-LIKE TRANSCRIPTION FACTOR YAP1-RELATED"/>
    <property type="match status" value="1"/>
</dbReference>
<dbReference type="SMART" id="SM00338">
    <property type="entry name" value="BRLZ"/>
    <property type="match status" value="1"/>
</dbReference>
<dbReference type="Pfam" id="PF08601">
    <property type="entry name" value="PAP1"/>
    <property type="match status" value="1"/>
</dbReference>
<organism evidence="6 7">
    <name type="scientific">Mucor velutinosus</name>
    <dbReference type="NCBI Taxonomy" id="708070"/>
    <lineage>
        <taxon>Eukaryota</taxon>
        <taxon>Fungi</taxon>
        <taxon>Fungi incertae sedis</taxon>
        <taxon>Mucoromycota</taxon>
        <taxon>Mucoromycotina</taxon>
        <taxon>Mucoromycetes</taxon>
        <taxon>Mucorales</taxon>
        <taxon>Mucorineae</taxon>
        <taxon>Mucoraceae</taxon>
        <taxon>Mucor</taxon>
    </lineage>
</organism>
<dbReference type="GO" id="GO:0033554">
    <property type="term" value="P:cellular response to stress"/>
    <property type="evidence" value="ECO:0007669"/>
    <property type="project" value="UniProtKB-ARBA"/>
</dbReference>
<comment type="caution">
    <text evidence="6">The sequence shown here is derived from an EMBL/GenBank/DDBJ whole genome shotgun (WGS) entry which is preliminary data.</text>
</comment>
<dbReference type="SUPFAM" id="SSF111430">
    <property type="entry name" value="YAP1 redox domain"/>
    <property type="match status" value="1"/>
</dbReference>
<dbReference type="RefSeq" id="XP_064675739.1">
    <property type="nucleotide sequence ID" value="XM_064826682.1"/>
</dbReference>
<evidence type="ECO:0000256" key="3">
    <source>
        <dbReference type="ARBA" id="ARBA00023242"/>
    </source>
</evidence>
<comment type="subcellular location">
    <subcellularLocation>
        <location evidence="2">Cytoplasm</location>
    </subcellularLocation>
    <subcellularLocation>
        <location evidence="1">Nucleus</location>
    </subcellularLocation>
</comment>
<dbReference type="InterPro" id="IPR023167">
    <property type="entry name" value="Yap1_redox_dom_sf"/>
</dbReference>
<dbReference type="InterPro" id="IPR050936">
    <property type="entry name" value="AP-1-like"/>
</dbReference>
<dbReference type="AlphaFoldDB" id="A0AAN7D274"/>
<feature type="compositionally biased region" description="Polar residues" evidence="4">
    <location>
        <begin position="235"/>
        <end position="248"/>
    </location>
</feature>
<keyword evidence="7" id="KW-1185">Reference proteome</keyword>
<dbReference type="PANTHER" id="PTHR40621">
    <property type="entry name" value="TRANSCRIPTION FACTOR KAPC-RELATED"/>
    <property type="match status" value="1"/>
</dbReference>
<evidence type="ECO:0000256" key="2">
    <source>
        <dbReference type="ARBA" id="ARBA00004496"/>
    </source>
</evidence>
<proteinExistence type="predicted"/>
<accession>A0AAN7D274</accession>
<gene>
    <name evidence="6" type="ORF">ATC70_007423</name>
</gene>
<dbReference type="Pfam" id="PF00170">
    <property type="entry name" value="bZIP_1"/>
    <property type="match status" value="1"/>
</dbReference>
<dbReference type="PROSITE" id="PS00036">
    <property type="entry name" value="BZIP_BASIC"/>
    <property type="match status" value="1"/>
</dbReference>
<dbReference type="SUPFAM" id="SSF57959">
    <property type="entry name" value="Leucine zipper domain"/>
    <property type="match status" value="1"/>
</dbReference>
<dbReference type="EMBL" id="JASEJX010000039">
    <property type="protein sequence ID" value="KAK4509073.1"/>
    <property type="molecule type" value="Genomic_DNA"/>
</dbReference>
<dbReference type="CDD" id="cd14688">
    <property type="entry name" value="bZIP_YAP"/>
    <property type="match status" value="1"/>
</dbReference>